<organism evidence="13">
    <name type="scientific">freshwater metagenome</name>
    <dbReference type="NCBI Taxonomy" id="449393"/>
    <lineage>
        <taxon>unclassified sequences</taxon>
        <taxon>metagenomes</taxon>
        <taxon>ecological metagenomes</taxon>
    </lineage>
</organism>
<comment type="cofactor">
    <cofactor evidence="1">
        <name>Mg(2+)</name>
        <dbReference type="ChEBI" id="CHEBI:18420"/>
    </cofactor>
</comment>
<evidence type="ECO:0000256" key="8">
    <source>
        <dbReference type="ARBA" id="ARBA00068193"/>
    </source>
</evidence>
<dbReference type="CDD" id="cd05802">
    <property type="entry name" value="GlmM"/>
    <property type="match status" value="1"/>
</dbReference>
<evidence type="ECO:0000256" key="6">
    <source>
        <dbReference type="ARBA" id="ARBA00023235"/>
    </source>
</evidence>
<evidence type="ECO:0000259" key="11">
    <source>
        <dbReference type="Pfam" id="PF02879"/>
    </source>
</evidence>
<dbReference type="GO" id="GO:0000287">
    <property type="term" value="F:magnesium ion binding"/>
    <property type="evidence" value="ECO:0007669"/>
    <property type="project" value="InterPro"/>
</dbReference>
<protein>
    <recommendedName>
        <fullName evidence="8">Phosphoglucosamine mutase</fullName>
        <ecNumber evidence="7">5.4.2.10</ecNumber>
    </recommendedName>
</protein>
<name>A0A6J6BLE5_9ZZZZ</name>
<dbReference type="FunFam" id="3.40.120.10:FF:000002">
    <property type="entry name" value="Phosphoglucosamine mutase"/>
    <property type="match status" value="1"/>
</dbReference>
<dbReference type="Pfam" id="PF02879">
    <property type="entry name" value="PGM_PMM_II"/>
    <property type="match status" value="1"/>
</dbReference>
<dbReference type="InterPro" id="IPR016066">
    <property type="entry name" value="A-D-PHexomutase_CS"/>
</dbReference>
<dbReference type="GO" id="GO:0006048">
    <property type="term" value="P:UDP-N-acetylglucosamine biosynthetic process"/>
    <property type="evidence" value="ECO:0007669"/>
    <property type="project" value="TreeGrafter"/>
</dbReference>
<dbReference type="InterPro" id="IPR005843">
    <property type="entry name" value="A-D-PHexomutase_C"/>
</dbReference>
<evidence type="ECO:0000259" key="12">
    <source>
        <dbReference type="Pfam" id="PF02880"/>
    </source>
</evidence>
<keyword evidence="3" id="KW-0597">Phosphoprotein</keyword>
<dbReference type="Gene3D" id="3.30.310.50">
    <property type="entry name" value="Alpha-D-phosphohexomutase, C-terminal domain"/>
    <property type="match status" value="1"/>
</dbReference>
<dbReference type="PANTHER" id="PTHR42946:SF1">
    <property type="entry name" value="PHOSPHOGLUCOMUTASE (ALPHA-D-GLUCOSE-1,6-BISPHOSPHATE-DEPENDENT)"/>
    <property type="match status" value="1"/>
</dbReference>
<dbReference type="GO" id="GO:0005829">
    <property type="term" value="C:cytosol"/>
    <property type="evidence" value="ECO:0007669"/>
    <property type="project" value="TreeGrafter"/>
</dbReference>
<dbReference type="InterPro" id="IPR005844">
    <property type="entry name" value="A-D-PHexomutase_a/b/a-I"/>
</dbReference>
<dbReference type="InterPro" id="IPR005841">
    <property type="entry name" value="Alpha-D-phosphohexomutase_SF"/>
</dbReference>
<dbReference type="EC" id="5.4.2.10" evidence="7"/>
<feature type="domain" description="Alpha-D-phosphohexomutase C-terminal" evidence="9">
    <location>
        <begin position="373"/>
        <end position="438"/>
    </location>
</feature>
<dbReference type="InterPro" id="IPR016055">
    <property type="entry name" value="A-D-PHexomutase_a/b/a-I/II/III"/>
</dbReference>
<dbReference type="Pfam" id="PF02878">
    <property type="entry name" value="PGM_PMM_I"/>
    <property type="match status" value="1"/>
</dbReference>
<dbReference type="PRINTS" id="PR00509">
    <property type="entry name" value="PGMPMM"/>
</dbReference>
<dbReference type="InterPro" id="IPR006352">
    <property type="entry name" value="GlmM_bact"/>
</dbReference>
<dbReference type="Gene3D" id="3.40.120.10">
    <property type="entry name" value="Alpha-D-Glucose-1,6-Bisphosphate, subunit A, domain 3"/>
    <property type="match status" value="3"/>
</dbReference>
<feature type="domain" description="Alpha-D-phosphohexomutase alpha/beta/alpha" evidence="11">
    <location>
        <begin position="155"/>
        <end position="252"/>
    </location>
</feature>
<dbReference type="InterPro" id="IPR036900">
    <property type="entry name" value="A-D-PHexomutase_C_sf"/>
</dbReference>
<feature type="domain" description="Alpha-D-phosphohexomutase alpha/beta/alpha" evidence="12">
    <location>
        <begin position="256"/>
        <end position="368"/>
    </location>
</feature>
<evidence type="ECO:0000256" key="7">
    <source>
        <dbReference type="ARBA" id="ARBA00066330"/>
    </source>
</evidence>
<feature type="domain" description="Alpha-D-phosphohexomutase alpha/beta/alpha" evidence="10">
    <location>
        <begin position="4"/>
        <end position="128"/>
    </location>
</feature>
<dbReference type="InterPro" id="IPR050060">
    <property type="entry name" value="Phosphoglucosamine_mutase"/>
</dbReference>
<evidence type="ECO:0000256" key="1">
    <source>
        <dbReference type="ARBA" id="ARBA00001946"/>
    </source>
</evidence>
<sequence length="447" mass="46064">MHIRFGTDGVRGEANSALTVETALALGRAAARVFPTASVVIGRDTRLSGPMFELAVAAGVCAEGADAVLLGVVPTPAVAAVSASKQITGVMISASHNPFYDNGIKLFAPGGRKLSDAEQGQIEAALEELLDSVPHPGPVGAQVGSVIQADAQASDEYLDSVAAVIEGRSLAGLKVVLDCANGSNSVLGPKLLARLGADLCVLANDPDGLNINHECGSTSVSALSAHVVAEGADLGIAFDGDADRLLAVDHTGQVVDGDHIIALCAMDLSERDQLAQNTVVVTVMSNLGFLQGMQRAGISVVQTAVGDRNVLQALAEGEYSLGGEQSGHIIFADHSTTGDGLLGAVVLLDLLRRSGRPLAELAQAAMTRLPQVLLNVPVARPMPEVATLLAEELARAEAELGETGRVLLRPSGTEALVRVMVEAENSSDAQRIAEELVQAVEKLARVT</sequence>
<gene>
    <name evidence="13" type="ORF">UFOPK1358_00960</name>
</gene>
<keyword evidence="4" id="KW-0479">Metal-binding</keyword>
<evidence type="ECO:0000256" key="2">
    <source>
        <dbReference type="ARBA" id="ARBA00010231"/>
    </source>
</evidence>
<dbReference type="SUPFAM" id="SSF53738">
    <property type="entry name" value="Phosphoglucomutase, first 3 domains"/>
    <property type="match status" value="3"/>
</dbReference>
<dbReference type="AlphaFoldDB" id="A0A6J6BLE5"/>
<comment type="similarity">
    <text evidence="2">Belongs to the phosphohexose mutase family.</text>
</comment>
<dbReference type="EMBL" id="CAEZSF010000081">
    <property type="protein sequence ID" value="CAB4539776.1"/>
    <property type="molecule type" value="Genomic_DNA"/>
</dbReference>
<dbReference type="GO" id="GO:0008966">
    <property type="term" value="F:phosphoglucosamine mutase activity"/>
    <property type="evidence" value="ECO:0007669"/>
    <property type="project" value="UniProtKB-EC"/>
</dbReference>
<evidence type="ECO:0000256" key="4">
    <source>
        <dbReference type="ARBA" id="ARBA00022723"/>
    </source>
</evidence>
<proteinExistence type="inferred from homology"/>
<dbReference type="PANTHER" id="PTHR42946">
    <property type="entry name" value="PHOSPHOHEXOSE MUTASE"/>
    <property type="match status" value="1"/>
</dbReference>
<evidence type="ECO:0000256" key="3">
    <source>
        <dbReference type="ARBA" id="ARBA00022553"/>
    </source>
</evidence>
<dbReference type="InterPro" id="IPR005845">
    <property type="entry name" value="A-D-PHexomutase_a/b/a-II"/>
</dbReference>
<evidence type="ECO:0000259" key="9">
    <source>
        <dbReference type="Pfam" id="PF00408"/>
    </source>
</evidence>
<dbReference type="SUPFAM" id="SSF55957">
    <property type="entry name" value="Phosphoglucomutase, C-terminal domain"/>
    <property type="match status" value="1"/>
</dbReference>
<dbReference type="GO" id="GO:0009252">
    <property type="term" value="P:peptidoglycan biosynthetic process"/>
    <property type="evidence" value="ECO:0007669"/>
    <property type="project" value="TreeGrafter"/>
</dbReference>
<dbReference type="GO" id="GO:0004615">
    <property type="term" value="F:phosphomannomutase activity"/>
    <property type="evidence" value="ECO:0007669"/>
    <property type="project" value="TreeGrafter"/>
</dbReference>
<accession>A0A6J6BLE5</accession>
<dbReference type="Pfam" id="PF00408">
    <property type="entry name" value="PGM_PMM_IV"/>
    <property type="match status" value="1"/>
</dbReference>
<dbReference type="InterPro" id="IPR005846">
    <property type="entry name" value="A-D-PHexomutase_a/b/a-III"/>
</dbReference>
<dbReference type="PROSITE" id="PS00710">
    <property type="entry name" value="PGM_PMM"/>
    <property type="match status" value="1"/>
</dbReference>
<dbReference type="NCBIfam" id="TIGR01455">
    <property type="entry name" value="glmM"/>
    <property type="match status" value="1"/>
</dbReference>
<dbReference type="GO" id="GO:0005975">
    <property type="term" value="P:carbohydrate metabolic process"/>
    <property type="evidence" value="ECO:0007669"/>
    <property type="project" value="InterPro"/>
</dbReference>
<dbReference type="FunFam" id="3.40.120.10:FF:000001">
    <property type="entry name" value="Phosphoglucosamine mutase"/>
    <property type="match status" value="1"/>
</dbReference>
<evidence type="ECO:0000313" key="13">
    <source>
        <dbReference type="EMBL" id="CAB4539776.1"/>
    </source>
</evidence>
<reference evidence="13" key="1">
    <citation type="submission" date="2020-05" db="EMBL/GenBank/DDBJ databases">
        <authorList>
            <person name="Chiriac C."/>
            <person name="Salcher M."/>
            <person name="Ghai R."/>
            <person name="Kavagutti S V."/>
        </authorList>
    </citation>
    <scope>NUCLEOTIDE SEQUENCE</scope>
</reference>
<dbReference type="Pfam" id="PF02880">
    <property type="entry name" value="PGM_PMM_III"/>
    <property type="match status" value="1"/>
</dbReference>
<keyword evidence="6" id="KW-0413">Isomerase</keyword>
<keyword evidence="5" id="KW-0460">Magnesium</keyword>
<dbReference type="HAMAP" id="MF_01554_B">
    <property type="entry name" value="GlmM_B"/>
    <property type="match status" value="1"/>
</dbReference>
<evidence type="ECO:0000259" key="10">
    <source>
        <dbReference type="Pfam" id="PF02878"/>
    </source>
</evidence>
<evidence type="ECO:0000256" key="5">
    <source>
        <dbReference type="ARBA" id="ARBA00022842"/>
    </source>
</evidence>